<feature type="region of interest" description="Disordered" evidence="9">
    <location>
        <begin position="704"/>
        <end position="726"/>
    </location>
</feature>
<evidence type="ECO:0000256" key="4">
    <source>
        <dbReference type="ARBA" id="ARBA00022679"/>
    </source>
</evidence>
<evidence type="ECO:0000256" key="2">
    <source>
        <dbReference type="ARBA" id="ARBA00012438"/>
    </source>
</evidence>
<dbReference type="InterPro" id="IPR011006">
    <property type="entry name" value="CheY-like_superfamily"/>
</dbReference>
<dbReference type="InterPro" id="IPR004358">
    <property type="entry name" value="Sig_transdc_His_kin-like_C"/>
</dbReference>
<dbReference type="PRINTS" id="PR00344">
    <property type="entry name" value="BCTRLSENSOR"/>
</dbReference>
<feature type="compositionally biased region" description="Low complexity" evidence="9">
    <location>
        <begin position="146"/>
        <end position="162"/>
    </location>
</feature>
<feature type="compositionally biased region" description="Acidic residues" evidence="9">
    <location>
        <begin position="680"/>
        <end position="690"/>
    </location>
</feature>
<dbReference type="PROSITE" id="PS50894">
    <property type="entry name" value="HPT"/>
    <property type="match status" value="1"/>
</dbReference>
<dbReference type="InterPro" id="IPR002545">
    <property type="entry name" value="CheW-lke_dom"/>
</dbReference>
<keyword evidence="5" id="KW-0418">Kinase</keyword>
<dbReference type="InterPro" id="IPR036097">
    <property type="entry name" value="HisK_dim/P_sf"/>
</dbReference>
<evidence type="ECO:0000259" key="11">
    <source>
        <dbReference type="PROSITE" id="PS50110"/>
    </source>
</evidence>
<feature type="compositionally biased region" description="Low complexity" evidence="9">
    <location>
        <begin position="606"/>
        <end position="622"/>
    </location>
</feature>
<feature type="region of interest" description="Disordered" evidence="9">
    <location>
        <begin position="477"/>
        <end position="690"/>
    </location>
</feature>
<evidence type="ECO:0000259" key="10">
    <source>
        <dbReference type="PROSITE" id="PS50109"/>
    </source>
</evidence>
<dbReference type="InterPro" id="IPR037006">
    <property type="entry name" value="CheA-like_homodim_sf"/>
</dbReference>
<feature type="compositionally biased region" description="Low complexity" evidence="9">
    <location>
        <begin position="526"/>
        <end position="550"/>
    </location>
</feature>
<evidence type="ECO:0000256" key="3">
    <source>
        <dbReference type="ARBA" id="ARBA00022553"/>
    </source>
</evidence>
<feature type="region of interest" description="Disordered" evidence="9">
    <location>
        <begin position="775"/>
        <end position="805"/>
    </location>
</feature>
<dbReference type="Pfam" id="PF02895">
    <property type="entry name" value="H-kinase_dim"/>
    <property type="match status" value="1"/>
</dbReference>
<dbReference type="SMART" id="SM00260">
    <property type="entry name" value="CheW"/>
    <property type="match status" value="1"/>
</dbReference>
<accession>A0A1Z3HSK4</accession>
<evidence type="ECO:0000256" key="6">
    <source>
        <dbReference type="ARBA" id="ARBA00023012"/>
    </source>
</evidence>
<dbReference type="EC" id="2.7.13.3" evidence="2"/>
<dbReference type="Gene3D" id="3.30.565.10">
    <property type="entry name" value="Histidine kinase-like ATPase, C-terminal domain"/>
    <property type="match status" value="1"/>
</dbReference>
<feature type="modified residue" description="Phosphohistidine" evidence="7">
    <location>
        <position position="49"/>
    </location>
</feature>
<feature type="region of interest" description="Disordered" evidence="9">
    <location>
        <begin position="838"/>
        <end position="922"/>
    </location>
</feature>
<evidence type="ECO:0000256" key="8">
    <source>
        <dbReference type="PROSITE-ProRule" id="PRU00169"/>
    </source>
</evidence>
<reference evidence="14 15" key="1">
    <citation type="journal article" date="2016" name="Biochim. Biophys. Acta">
        <title>Characterization of red-shifted phycobilisomes isolated from the chlorophyll f-containing cyanobacterium Halomicronema hongdechloris.</title>
        <authorList>
            <person name="Li Y."/>
            <person name="Lin Y."/>
            <person name="Garvey C.J."/>
            <person name="Birch D."/>
            <person name="Corkery R.W."/>
            <person name="Loughlin P.C."/>
            <person name="Scheer H."/>
            <person name="Willows R.D."/>
            <person name="Chen M."/>
        </authorList>
    </citation>
    <scope>NUCLEOTIDE SEQUENCE [LARGE SCALE GENOMIC DNA]</scope>
    <source>
        <strain evidence="14 15">C2206</strain>
    </source>
</reference>
<feature type="domain" description="Histidine kinase" evidence="10">
    <location>
        <begin position="1073"/>
        <end position="1312"/>
    </location>
</feature>
<dbReference type="InterPro" id="IPR036890">
    <property type="entry name" value="HATPase_C_sf"/>
</dbReference>
<evidence type="ECO:0000256" key="5">
    <source>
        <dbReference type="ARBA" id="ARBA00022777"/>
    </source>
</evidence>
<dbReference type="Pfam" id="PF00072">
    <property type="entry name" value="Response_reg"/>
    <property type="match status" value="1"/>
</dbReference>
<dbReference type="InterPro" id="IPR036641">
    <property type="entry name" value="HPT_dom_sf"/>
</dbReference>
<dbReference type="InterPro" id="IPR051315">
    <property type="entry name" value="Bact_Chemotaxis_CheA"/>
</dbReference>
<dbReference type="Gene3D" id="2.30.30.40">
    <property type="entry name" value="SH3 Domains"/>
    <property type="match status" value="1"/>
</dbReference>
<evidence type="ECO:0000313" key="14">
    <source>
        <dbReference type="EMBL" id="ASC73107.1"/>
    </source>
</evidence>
<dbReference type="RefSeq" id="WP_088430780.1">
    <property type="nucleotide sequence ID" value="NZ_CP021983.2"/>
</dbReference>
<feature type="region of interest" description="Disordered" evidence="9">
    <location>
        <begin position="940"/>
        <end position="968"/>
    </location>
</feature>
<evidence type="ECO:0000256" key="9">
    <source>
        <dbReference type="SAM" id="MobiDB-lite"/>
    </source>
</evidence>
<comment type="catalytic activity">
    <reaction evidence="1">
        <text>ATP + protein L-histidine = ADP + protein N-phospho-L-histidine.</text>
        <dbReference type="EC" id="2.7.13.3"/>
    </reaction>
</comment>
<dbReference type="SUPFAM" id="SSF47384">
    <property type="entry name" value="Homodimeric domain of signal transducing histidine kinase"/>
    <property type="match status" value="1"/>
</dbReference>
<dbReference type="SUPFAM" id="SSF50341">
    <property type="entry name" value="CheW-like"/>
    <property type="match status" value="1"/>
</dbReference>
<keyword evidence="3 8" id="KW-0597">Phosphoprotein</keyword>
<dbReference type="InterPro" id="IPR004105">
    <property type="entry name" value="CheA-like_dim"/>
</dbReference>
<dbReference type="KEGG" id="hhg:XM38_040690"/>
<dbReference type="GO" id="GO:0005737">
    <property type="term" value="C:cytoplasm"/>
    <property type="evidence" value="ECO:0007669"/>
    <property type="project" value="InterPro"/>
</dbReference>
<dbReference type="InterPro" id="IPR005467">
    <property type="entry name" value="His_kinase_dom"/>
</dbReference>
<dbReference type="CDD" id="cd16916">
    <property type="entry name" value="HATPase_CheA-like"/>
    <property type="match status" value="1"/>
</dbReference>
<keyword evidence="15" id="KW-1185">Reference proteome</keyword>
<dbReference type="SMART" id="SM00448">
    <property type="entry name" value="REC"/>
    <property type="match status" value="1"/>
</dbReference>
<feature type="domain" description="CheW-like" evidence="12">
    <location>
        <begin position="1313"/>
        <end position="1458"/>
    </location>
</feature>
<dbReference type="PANTHER" id="PTHR43395">
    <property type="entry name" value="SENSOR HISTIDINE KINASE CHEA"/>
    <property type="match status" value="1"/>
</dbReference>
<feature type="modified residue" description="4-aspartylphosphate" evidence="8">
    <location>
        <position position="1540"/>
    </location>
</feature>
<dbReference type="PROSITE" id="PS50109">
    <property type="entry name" value="HIS_KIN"/>
    <property type="match status" value="1"/>
</dbReference>
<dbReference type="SUPFAM" id="SSF47226">
    <property type="entry name" value="Histidine-containing phosphotransfer domain, HPT domain"/>
    <property type="match status" value="1"/>
</dbReference>
<dbReference type="SMART" id="SM00387">
    <property type="entry name" value="HATPase_c"/>
    <property type="match status" value="1"/>
</dbReference>
<dbReference type="Proteomes" id="UP000191901">
    <property type="component" value="Chromosome"/>
</dbReference>
<dbReference type="Pfam" id="PF02518">
    <property type="entry name" value="HATPase_c"/>
    <property type="match status" value="1"/>
</dbReference>
<feature type="compositionally biased region" description="Polar residues" evidence="9">
    <location>
        <begin position="163"/>
        <end position="176"/>
    </location>
</feature>
<dbReference type="GO" id="GO:0000155">
    <property type="term" value="F:phosphorelay sensor kinase activity"/>
    <property type="evidence" value="ECO:0007669"/>
    <property type="project" value="InterPro"/>
</dbReference>
<dbReference type="SUPFAM" id="SSF52172">
    <property type="entry name" value="CheY-like"/>
    <property type="match status" value="1"/>
</dbReference>
<dbReference type="PANTHER" id="PTHR43395:SF1">
    <property type="entry name" value="CHEMOTAXIS PROTEIN CHEA"/>
    <property type="match status" value="1"/>
</dbReference>
<proteinExistence type="predicted"/>
<dbReference type="InterPro" id="IPR036061">
    <property type="entry name" value="CheW-like_dom_sf"/>
</dbReference>
<dbReference type="SMART" id="SM00073">
    <property type="entry name" value="HPT"/>
    <property type="match status" value="1"/>
</dbReference>
<dbReference type="GO" id="GO:0006935">
    <property type="term" value="P:chemotaxis"/>
    <property type="evidence" value="ECO:0007669"/>
    <property type="project" value="InterPro"/>
</dbReference>
<dbReference type="InterPro" id="IPR001789">
    <property type="entry name" value="Sig_transdc_resp-reg_receiver"/>
</dbReference>
<dbReference type="SUPFAM" id="SSF55874">
    <property type="entry name" value="ATPase domain of HSP90 chaperone/DNA topoisomerase II/histidine kinase"/>
    <property type="match status" value="1"/>
</dbReference>
<gene>
    <name evidence="14" type="ORF">XM38_040690</name>
</gene>
<feature type="domain" description="HPt" evidence="13">
    <location>
        <begin position="2"/>
        <end position="106"/>
    </location>
</feature>
<feature type="region of interest" description="Disordered" evidence="9">
    <location>
        <begin position="1043"/>
        <end position="1062"/>
    </location>
</feature>
<dbReference type="InterPro" id="IPR008207">
    <property type="entry name" value="Sig_transdc_His_kin_Hpt_dom"/>
</dbReference>
<feature type="compositionally biased region" description="Low complexity" evidence="9">
    <location>
        <begin position="869"/>
        <end position="878"/>
    </location>
</feature>
<name>A0A1Z3HSK4_9CYAN</name>
<protein>
    <recommendedName>
        <fullName evidence="2">histidine kinase</fullName>
        <ecNumber evidence="2">2.7.13.3</ecNumber>
    </recommendedName>
</protein>
<keyword evidence="6" id="KW-0902">Two-component regulatory system</keyword>
<dbReference type="CDD" id="cd00088">
    <property type="entry name" value="HPT"/>
    <property type="match status" value="1"/>
</dbReference>
<feature type="compositionally biased region" description="Acidic residues" evidence="9">
    <location>
        <begin position="853"/>
        <end position="868"/>
    </location>
</feature>
<dbReference type="Gene3D" id="1.10.287.560">
    <property type="entry name" value="Histidine kinase CheA-like, homodimeric domain"/>
    <property type="match status" value="1"/>
</dbReference>
<dbReference type="SMART" id="SM01231">
    <property type="entry name" value="H-kinase_dim"/>
    <property type="match status" value="1"/>
</dbReference>
<dbReference type="EMBL" id="CP021983">
    <property type="protein sequence ID" value="ASC73107.1"/>
    <property type="molecule type" value="Genomic_DNA"/>
</dbReference>
<evidence type="ECO:0000259" key="13">
    <source>
        <dbReference type="PROSITE" id="PS50894"/>
    </source>
</evidence>
<dbReference type="CDD" id="cd00731">
    <property type="entry name" value="CheA_reg"/>
    <property type="match status" value="1"/>
</dbReference>
<feature type="region of interest" description="Disordered" evidence="9">
    <location>
        <begin position="746"/>
        <end position="765"/>
    </location>
</feature>
<dbReference type="OrthoDB" id="2079555at2"/>
<evidence type="ECO:0000259" key="12">
    <source>
        <dbReference type="PROSITE" id="PS50851"/>
    </source>
</evidence>
<dbReference type="Gene3D" id="1.20.120.160">
    <property type="entry name" value="HPT domain"/>
    <property type="match status" value="1"/>
</dbReference>
<evidence type="ECO:0000256" key="1">
    <source>
        <dbReference type="ARBA" id="ARBA00000085"/>
    </source>
</evidence>
<dbReference type="InterPro" id="IPR003594">
    <property type="entry name" value="HATPase_dom"/>
</dbReference>
<sequence length="1617" mass="174534">MQPEQQQRIMGYFIEEAKDHLNTIEQGLLNLQVTIQDPEMVNEVFRAAHSVKGGAAMLGIDSVQRTAHRLEDYFKLLKEAPVQTDRPLESMLLKVFDGLQELLEQLQGPFGLTDDKAQEIMATLEPTFERLNHHLETLVAVSPLPEAEASSAPEPAAVASAEQTTVPPGGASSSGEDSALQLVFRSDVPGYLREMLRLFKQLETPETRADLQEVGYQLYSIGEQFELPAWSRLLAAARGAIANEQQSYRSLAPVLIKEIKRAQEQVLGGQGDAIAISQDILDLLPPELSHPSEPETSEALPIAVDFEPADWAEPAAPSQLDTEPADWADLLDATDTPARTPSSPSPKEGPNIGAAELNSLADLFEGDAGDFDADWEEEELSEEVPQPTDDRLDADISGEFADFLLADDVDTGNEDELTSLFGEASVLAEAESSADAEPEAFELEGLESAGLESAGSDLASESTLSWMIYWGQDDATATADAATETPPPSTDDADELDAFFSQVSSSPPPAQSEQESLDAWLGEGMAPGQTAAAAASETGADADALDVLADPWDEAATAASGSPREAATGPPVDSREADLESLLMDFPDLSEQDATTEPSIDSEEPSQGASTAAAAADVGRSGASDDDTSDDNTEKSGETDIAWDMGGPEDDSSTASESAMVEGAATAEELDNLTPFLENLSEESAEDADLDLSEDDWLKLALEAEGDVHGDGTEASTASEDTEDTEDWLSLTAEPTAAEIDLEAFSEEPTSLTAASANAEQRDDLWGDDVAADWEDFPDLAGEAAAGADGDEADDIDALLGDDFPDDLAAETTASAAVSDDADADETEDLFGDFAAELQDEPTAEDAIAPAQDSEDSEDSGADFDDLESLLAEEPAAATVSPASEPSGQPDDLAELDTRLDDTPPAPAEAEPSPRSPLTAASGDNEFEDLEKLLEEADHLGGSAPTVGSHRAAMSGRRPSRRPNLLSEQTMRVSVKHLDNLSNLVGELVVNRNSLEQDQERLRQFLDNLLFQVQQLNDVGQRLRDLYERSLLESSLISNRQALQSRSRAHQGGNGGGHATGATFDALEMDRFTGFHTLSQEMIELIVRVRESASDIDYTIQSADQVTRQFRQVTSQLQEGLNKARMVPFAQTADRLPRAVRDISLKFGKEARLVVEGRDTLIDKMILERLYDPMTHLVNNAITHGIEQPEERIAAGKPREGVITIRAFYQGNQTVIYISDDGAGIDPEMVKRKAIERGVMSAEVANSFSKLELYELLFQPGFSTRDQADVFAGRGVGMDVVRTALADVRGTVTIDSEPGQGSSFTIRLPLTLSISKALSCLNNQARIAFPMDGVEDMFDIPRERIQHNDQGQACILWRDTLLPFQPLSDLLQFNRTLGRGRVYGGHQDEDLISIVVLRSANTHVALQIDQVIGEQEIVIKQIEGPVPKPMGIAGATVLGDGRVMPIADVLELIDLSLGRVRRDASGSIWSQTEEDAIAASGTPAMPSEPTVLIVDDSITVRELLSMSFNKVGYRVEQARDGQEAWEKLRSGMPCDLVFCDIEMPRMDGLELLSRLQKDEQLQQIPIAMLTSRGADRHRQMAVDLGAKGYFTKPYLEEVLLDAAQRMLNGEDISSVST</sequence>
<feature type="region of interest" description="Disordered" evidence="9">
    <location>
        <begin position="146"/>
        <end position="176"/>
    </location>
</feature>
<dbReference type="Pfam" id="PF01584">
    <property type="entry name" value="CheW"/>
    <property type="match status" value="1"/>
</dbReference>
<feature type="compositionally biased region" description="Low complexity" evidence="9">
    <location>
        <begin position="908"/>
        <end position="917"/>
    </location>
</feature>
<feature type="compositionally biased region" description="Polar residues" evidence="9">
    <location>
        <begin position="748"/>
        <end position="759"/>
    </location>
</feature>
<keyword evidence="4" id="KW-0808">Transferase</keyword>
<dbReference type="PROSITE" id="PS50851">
    <property type="entry name" value="CHEW"/>
    <property type="match status" value="1"/>
</dbReference>
<dbReference type="FunFam" id="3.30.565.10:FF:000016">
    <property type="entry name" value="Chemotaxis protein CheA, putative"/>
    <property type="match status" value="1"/>
</dbReference>
<dbReference type="PROSITE" id="PS50110">
    <property type="entry name" value="RESPONSE_REGULATORY"/>
    <property type="match status" value="1"/>
</dbReference>
<feature type="domain" description="Response regulatory" evidence="11">
    <location>
        <begin position="1490"/>
        <end position="1607"/>
    </location>
</feature>
<feature type="region of interest" description="Disordered" evidence="9">
    <location>
        <begin position="333"/>
        <end position="353"/>
    </location>
</feature>
<dbReference type="Pfam" id="PF01627">
    <property type="entry name" value="Hpt"/>
    <property type="match status" value="1"/>
</dbReference>
<evidence type="ECO:0000313" key="15">
    <source>
        <dbReference type="Proteomes" id="UP000191901"/>
    </source>
</evidence>
<evidence type="ECO:0000256" key="7">
    <source>
        <dbReference type="PROSITE-ProRule" id="PRU00110"/>
    </source>
</evidence>
<dbReference type="Gene3D" id="3.40.50.2300">
    <property type="match status" value="1"/>
</dbReference>
<organism evidence="14 15">
    <name type="scientific">Halomicronema hongdechloris C2206</name>
    <dbReference type="NCBI Taxonomy" id="1641165"/>
    <lineage>
        <taxon>Bacteria</taxon>
        <taxon>Bacillati</taxon>
        <taxon>Cyanobacteriota</taxon>
        <taxon>Cyanophyceae</taxon>
        <taxon>Nodosilineales</taxon>
        <taxon>Nodosilineaceae</taxon>
        <taxon>Halomicronema</taxon>
    </lineage>
</organism>
<feature type="compositionally biased region" description="Low complexity" evidence="9">
    <location>
        <begin position="779"/>
        <end position="788"/>
    </location>
</feature>